<accession>A0A3Q0J294</accession>
<feature type="region of interest" description="Disordered" evidence="1">
    <location>
        <begin position="109"/>
        <end position="155"/>
    </location>
</feature>
<proteinExistence type="predicted"/>
<keyword evidence="2" id="KW-1185">Reference proteome</keyword>
<dbReference type="Proteomes" id="UP000079169">
    <property type="component" value="Unplaced"/>
</dbReference>
<dbReference type="RefSeq" id="XP_026682541.1">
    <property type="nucleotide sequence ID" value="XM_026826740.1"/>
</dbReference>
<dbReference type="AlphaFoldDB" id="A0A3Q0J294"/>
<evidence type="ECO:0000313" key="3">
    <source>
        <dbReference type="RefSeq" id="XP_026682541.1"/>
    </source>
</evidence>
<evidence type="ECO:0000313" key="2">
    <source>
        <dbReference type="Proteomes" id="UP000079169"/>
    </source>
</evidence>
<dbReference type="GeneID" id="113469217"/>
<dbReference type="PaxDb" id="121845-A0A3Q0J294"/>
<sequence length="323" mass="38114">MACRSYMPCPCHTDVPVMAFDVNCDTENELDDPSEIFNLIDQYHELYKQVLEEKSKDCVASSIHLEDTNLPDNTNENKSTAEIEIFIDPTTVITEPTAQAVHLDIENNTQKVPEKIEDKRPEKRVQFASDPDDDIVEVKSQPNQHETSETKPESDDNFICEDQLISVLDKIKDKRVRLKEKFQKKVDKQIILRSKIDFLKEKFGRFDQIMDYHHQLLAAKNDECSLLCTNIQDLLESIKEKQNQYKKSHRNFHSHMRKLHQKERQLRETEYNILHVRSLEWKKEITERNIELIESAIEKLELSTQKRKRLLNPLPTRRMSKNK</sequence>
<protein>
    <submittedName>
        <fullName evidence="3">Uncharacterized protein LOC113469217</fullName>
    </submittedName>
</protein>
<gene>
    <name evidence="3" type="primary">LOC113469217</name>
</gene>
<evidence type="ECO:0000256" key="1">
    <source>
        <dbReference type="SAM" id="MobiDB-lite"/>
    </source>
</evidence>
<reference evidence="3" key="1">
    <citation type="submission" date="2025-08" db="UniProtKB">
        <authorList>
            <consortium name="RefSeq"/>
        </authorList>
    </citation>
    <scope>IDENTIFICATION</scope>
</reference>
<organism evidence="2 3">
    <name type="scientific">Diaphorina citri</name>
    <name type="common">Asian citrus psyllid</name>
    <dbReference type="NCBI Taxonomy" id="121845"/>
    <lineage>
        <taxon>Eukaryota</taxon>
        <taxon>Metazoa</taxon>
        <taxon>Ecdysozoa</taxon>
        <taxon>Arthropoda</taxon>
        <taxon>Hexapoda</taxon>
        <taxon>Insecta</taxon>
        <taxon>Pterygota</taxon>
        <taxon>Neoptera</taxon>
        <taxon>Paraneoptera</taxon>
        <taxon>Hemiptera</taxon>
        <taxon>Sternorrhyncha</taxon>
        <taxon>Psylloidea</taxon>
        <taxon>Psyllidae</taxon>
        <taxon>Diaphorininae</taxon>
        <taxon>Diaphorina</taxon>
    </lineage>
</organism>
<name>A0A3Q0J294_DIACI</name>
<feature type="compositionally biased region" description="Basic and acidic residues" evidence="1">
    <location>
        <begin position="112"/>
        <end position="125"/>
    </location>
</feature>
<dbReference type="KEGG" id="dci:113469217"/>